<keyword evidence="2 3" id="KW-0040">ANK repeat</keyword>
<gene>
    <name evidence="4" type="ORF">G7Y89_g14107</name>
</gene>
<organism evidence="4 5">
    <name type="scientific">Cudoniella acicularis</name>
    <dbReference type="NCBI Taxonomy" id="354080"/>
    <lineage>
        <taxon>Eukaryota</taxon>
        <taxon>Fungi</taxon>
        <taxon>Dikarya</taxon>
        <taxon>Ascomycota</taxon>
        <taxon>Pezizomycotina</taxon>
        <taxon>Leotiomycetes</taxon>
        <taxon>Helotiales</taxon>
        <taxon>Tricladiaceae</taxon>
        <taxon>Cudoniella</taxon>
    </lineage>
</organism>
<accession>A0A8H4R5Z3</accession>
<evidence type="ECO:0000256" key="2">
    <source>
        <dbReference type="ARBA" id="ARBA00023043"/>
    </source>
</evidence>
<dbReference type="OrthoDB" id="3045089at2759"/>
<evidence type="ECO:0000313" key="4">
    <source>
        <dbReference type="EMBL" id="KAF4624065.1"/>
    </source>
</evidence>
<keyword evidence="1" id="KW-0677">Repeat</keyword>
<dbReference type="AlphaFoldDB" id="A0A8H4R5Z3"/>
<feature type="repeat" description="ANK" evidence="3">
    <location>
        <begin position="760"/>
        <end position="792"/>
    </location>
</feature>
<name>A0A8H4R5Z3_9HELO</name>
<dbReference type="InterPro" id="IPR002110">
    <property type="entry name" value="Ankyrin_rpt"/>
</dbReference>
<comment type="caution">
    <text evidence="4">The sequence shown here is derived from an EMBL/GenBank/DDBJ whole genome shotgun (WGS) entry which is preliminary data.</text>
</comment>
<proteinExistence type="predicted"/>
<dbReference type="PANTHER" id="PTHR24198">
    <property type="entry name" value="ANKYRIN REPEAT AND PROTEIN KINASE DOMAIN-CONTAINING PROTEIN"/>
    <property type="match status" value="1"/>
</dbReference>
<protein>
    <submittedName>
        <fullName evidence="4">Uncharacterized protein</fullName>
    </submittedName>
</protein>
<dbReference type="InterPro" id="IPR036770">
    <property type="entry name" value="Ankyrin_rpt-contain_sf"/>
</dbReference>
<dbReference type="EMBL" id="JAAMPI010001782">
    <property type="protein sequence ID" value="KAF4624065.1"/>
    <property type="molecule type" value="Genomic_DNA"/>
</dbReference>
<dbReference type="Gene3D" id="1.25.40.20">
    <property type="entry name" value="Ankyrin repeat-containing domain"/>
    <property type="match status" value="1"/>
</dbReference>
<dbReference type="SMART" id="SM00248">
    <property type="entry name" value="ANK"/>
    <property type="match status" value="7"/>
</dbReference>
<feature type="repeat" description="ANK" evidence="3">
    <location>
        <begin position="685"/>
        <end position="717"/>
    </location>
</feature>
<dbReference type="Pfam" id="PF12796">
    <property type="entry name" value="Ank_2"/>
    <property type="match status" value="2"/>
</dbReference>
<sequence>MSFGFSIGDFVAAAQVAHQIYNDIYLVARGAPEALQLLNSEIGMLALSLDLMIEEIKNPGSPLVLAGEKRSQMVNEIIKQTNSTLKDLELFAKRYDFNKRNGQSRARRAWDRAKWALEAKSVDGLRAQITRHNGSMNLLLTSAGNSSLERIEKISNKMLSNNVSIQTMIHSLPSTPLLSGIDEKASQIALTEAFMREANRIKPWYITGFNDWLNGARTVIPAQAYTNLLKASFILIDIFPQHPQRRLWADEYLQVELFAEEMKQELVTTEQLGLLKPNPQEILASDLRFWSEVPPTIDLVPVARQHASFQGPGSWCAQVNEEILWRGFGLFATPEQQAFEECIFLVLRSRDLKEVRILGQSQRGLCLMTTGISLGSISQNENLLLCTEPIGTKVGHSIKIDRYTITTTNPIDHLSLSAIFRGIAVYQNFSGFGNSLSSLIILFAIATSCQAVLKQVTHYINDFQSIKKETSDYPKEGIFMGVRKLLMHLEVSNTILFLDETTKEKLTTKGSGPKPKPLSPIQLEMKLKLISKNVDCPFLRIVGACAMIFDDLKLLDDLSTSGGFSSNELLEPEILYEFLPMMPPGFYHDTSRKSHDNKQVLNCLDISAWCGSTNLLRRLLKSEKGSNATPRLLRSFHLAVSNGHEGATKLFLEGGMNPNDRLENDWNSSESSIYEIDGPEVAYRLRTSALKLATKKCHVKIVKLLLDYGADPNHRYGFDGLNLLHICASRPIYSSHDIEAMTRLLAKAKFPIHSPTLLRCGDLPLHLAAFSLNLGAVAGLLKEGANSNAANSQKETALHAYVRGIHERERDAPDPQEHDALIDILRSYFADLEAQDEMGWTPLEQAIPQEWQSAYGADIYAQTLISKGAAIDGGSKEGQGWSPLVFAVYLGNLEMASFLIQKGAKVNSAPLGPARRPGGSRCAILRYFTVLDLIFYKHDTKVVKPLIFQRQPTVDARFVNLLIEYGFVVPNRIKRTCQKIREVRCHDPGSRDGSRDQFISSVV</sequence>
<evidence type="ECO:0000256" key="3">
    <source>
        <dbReference type="PROSITE-ProRule" id="PRU00023"/>
    </source>
</evidence>
<evidence type="ECO:0000256" key="1">
    <source>
        <dbReference type="ARBA" id="ARBA00022737"/>
    </source>
</evidence>
<feature type="repeat" description="ANK" evidence="3">
    <location>
        <begin position="879"/>
        <end position="911"/>
    </location>
</feature>
<evidence type="ECO:0000313" key="5">
    <source>
        <dbReference type="Proteomes" id="UP000566819"/>
    </source>
</evidence>
<dbReference type="PANTHER" id="PTHR24198:SF165">
    <property type="entry name" value="ANKYRIN REPEAT-CONTAINING PROTEIN-RELATED"/>
    <property type="match status" value="1"/>
</dbReference>
<dbReference type="PROSITE" id="PS50297">
    <property type="entry name" value="ANK_REP_REGION"/>
    <property type="match status" value="3"/>
</dbReference>
<keyword evidence="5" id="KW-1185">Reference proteome</keyword>
<dbReference type="Proteomes" id="UP000566819">
    <property type="component" value="Unassembled WGS sequence"/>
</dbReference>
<dbReference type="SUPFAM" id="SSF48403">
    <property type="entry name" value="Ankyrin repeat"/>
    <property type="match status" value="1"/>
</dbReference>
<dbReference type="PROSITE" id="PS50088">
    <property type="entry name" value="ANK_REPEAT"/>
    <property type="match status" value="3"/>
</dbReference>
<reference evidence="4 5" key="1">
    <citation type="submission" date="2020-03" db="EMBL/GenBank/DDBJ databases">
        <title>Draft Genome Sequence of Cudoniella acicularis.</title>
        <authorList>
            <person name="Buettner E."/>
            <person name="Kellner H."/>
        </authorList>
    </citation>
    <scope>NUCLEOTIDE SEQUENCE [LARGE SCALE GENOMIC DNA]</scope>
    <source>
        <strain evidence="4 5">DSM 108380</strain>
    </source>
</reference>